<dbReference type="GO" id="GO:0009536">
    <property type="term" value="C:plastid"/>
    <property type="evidence" value="ECO:0007669"/>
    <property type="project" value="TreeGrafter"/>
</dbReference>
<feature type="non-terminal residue" evidence="2">
    <location>
        <position position="1"/>
    </location>
</feature>
<dbReference type="Proteomes" id="UP000428333">
    <property type="component" value="Linkage Group LG01"/>
</dbReference>
<dbReference type="PANTHER" id="PTHR38357">
    <property type="entry name" value="EXPRESSED PROTEIN"/>
    <property type="match status" value="1"/>
</dbReference>
<dbReference type="PANTHER" id="PTHR38357:SF1">
    <property type="entry name" value="EXPRESSED PROTEIN"/>
    <property type="match status" value="1"/>
</dbReference>
<feature type="region of interest" description="Disordered" evidence="1">
    <location>
        <begin position="241"/>
        <end position="306"/>
    </location>
</feature>
<dbReference type="InterPro" id="IPR024530">
    <property type="entry name" value="QSregVF_b"/>
</dbReference>
<evidence type="ECO:0000313" key="2">
    <source>
        <dbReference type="EMBL" id="KAE9468078.1"/>
    </source>
</evidence>
<feature type="compositionally biased region" description="Basic residues" evidence="1">
    <location>
        <begin position="218"/>
        <end position="228"/>
    </location>
</feature>
<organism evidence="2 3">
    <name type="scientific">Rhododendron williamsianum</name>
    <dbReference type="NCBI Taxonomy" id="262921"/>
    <lineage>
        <taxon>Eukaryota</taxon>
        <taxon>Viridiplantae</taxon>
        <taxon>Streptophyta</taxon>
        <taxon>Embryophyta</taxon>
        <taxon>Tracheophyta</taxon>
        <taxon>Spermatophyta</taxon>
        <taxon>Magnoliopsida</taxon>
        <taxon>eudicotyledons</taxon>
        <taxon>Gunneridae</taxon>
        <taxon>Pentapetalae</taxon>
        <taxon>asterids</taxon>
        <taxon>Ericales</taxon>
        <taxon>Ericaceae</taxon>
        <taxon>Ericoideae</taxon>
        <taxon>Rhodoreae</taxon>
        <taxon>Rhododendron</taxon>
    </lineage>
</organism>
<comment type="caution">
    <text evidence="2">The sequence shown here is derived from an EMBL/GenBank/DDBJ whole genome shotgun (WGS) entry which is preliminary data.</text>
</comment>
<proteinExistence type="predicted"/>
<protein>
    <submittedName>
        <fullName evidence="2">Uncharacterized protein</fullName>
    </submittedName>
</protein>
<evidence type="ECO:0000256" key="1">
    <source>
        <dbReference type="SAM" id="MobiDB-lite"/>
    </source>
</evidence>
<sequence length="306" mass="34628">MSRLRHCKIPNLCVPLPPSYISSIGIISAPPPPPPPSHRSLLRPSAKFSPARCSLNPKFPFRSALPPKKSVPVPARDRIIKFGKHKGKMLGALPSAYLQWMYKNSVIWPDLAKEVLDDPVYKDRIEWEYVQRTLHGDFGGARIREQHQSDDVVADIYEIADKFDWDMEDTRGWSKVELELLGTSFSGPIPRKNEAKAWWSTKLKAEASPKEEAMVGMGHRRRERRERKILKSDRELGVGLERREERVTVKTDGESGAAEEESRSDGDGQVVPGKSQEPTVRKGISFPGRESLLKKAKVMNNRKRSS</sequence>
<dbReference type="AlphaFoldDB" id="A0A6A4MTV7"/>
<feature type="compositionally biased region" description="Basic residues" evidence="1">
    <location>
        <begin position="294"/>
        <end position="306"/>
    </location>
</feature>
<evidence type="ECO:0000313" key="3">
    <source>
        <dbReference type="Proteomes" id="UP000428333"/>
    </source>
</evidence>
<keyword evidence="3" id="KW-1185">Reference proteome</keyword>
<dbReference type="Pfam" id="PF12843">
    <property type="entry name" value="QSregVF_b"/>
    <property type="match status" value="1"/>
</dbReference>
<gene>
    <name evidence="2" type="ORF">C3L33_00026</name>
</gene>
<feature type="compositionally biased region" description="Basic and acidic residues" evidence="1">
    <location>
        <begin position="241"/>
        <end position="253"/>
    </location>
</feature>
<reference evidence="2 3" key="1">
    <citation type="journal article" date="2019" name="Genome Biol. Evol.">
        <title>The Rhododendron genome and chromosomal organization provide insight into shared whole-genome duplications across the heath family (Ericaceae).</title>
        <authorList>
            <person name="Soza V.L."/>
            <person name="Lindsley D."/>
            <person name="Waalkes A."/>
            <person name="Ramage E."/>
            <person name="Patwardhan R.P."/>
            <person name="Burton J.N."/>
            <person name="Adey A."/>
            <person name="Kumar A."/>
            <person name="Qiu R."/>
            <person name="Shendure J."/>
            <person name="Hall B."/>
        </authorList>
    </citation>
    <scope>NUCLEOTIDE SEQUENCE [LARGE SCALE GENOMIC DNA]</scope>
    <source>
        <strain evidence="2">RSF 1966-606</strain>
    </source>
</reference>
<name>A0A6A4MTV7_9ERIC</name>
<dbReference type="OrthoDB" id="1897217at2759"/>
<dbReference type="EMBL" id="QEFC01000001">
    <property type="protein sequence ID" value="KAE9468078.1"/>
    <property type="molecule type" value="Genomic_DNA"/>
</dbReference>
<accession>A0A6A4MTV7</accession>
<feature type="region of interest" description="Disordered" evidence="1">
    <location>
        <begin position="209"/>
        <end position="228"/>
    </location>
</feature>